<evidence type="ECO:0008006" key="3">
    <source>
        <dbReference type="Google" id="ProtNLM"/>
    </source>
</evidence>
<reference evidence="2" key="1">
    <citation type="journal article" date="2019" name="Int. J. Syst. Evol. Microbiol.">
        <title>The Global Catalogue of Microorganisms (GCM) 10K type strain sequencing project: providing services to taxonomists for standard genome sequencing and annotation.</title>
        <authorList>
            <consortium name="The Broad Institute Genomics Platform"/>
            <consortium name="The Broad Institute Genome Sequencing Center for Infectious Disease"/>
            <person name="Wu L."/>
            <person name="Ma J."/>
        </authorList>
    </citation>
    <scope>NUCLEOTIDE SEQUENCE [LARGE SCALE GENOMIC DNA]</scope>
    <source>
        <strain evidence="2">CGMCC 1.12151</strain>
    </source>
</reference>
<dbReference type="RefSeq" id="WP_377279800.1">
    <property type="nucleotide sequence ID" value="NZ_JBHSGL010000015.1"/>
</dbReference>
<keyword evidence="2" id="KW-1185">Reference proteome</keyword>
<comment type="caution">
    <text evidence="1">The sequence shown here is derived from an EMBL/GenBank/DDBJ whole genome shotgun (WGS) entry which is preliminary data.</text>
</comment>
<proteinExistence type="predicted"/>
<organism evidence="1 2">
    <name type="scientific">Planococcus dechangensis</name>
    <dbReference type="NCBI Taxonomy" id="1176255"/>
    <lineage>
        <taxon>Bacteria</taxon>
        <taxon>Bacillati</taxon>
        <taxon>Bacillota</taxon>
        <taxon>Bacilli</taxon>
        <taxon>Bacillales</taxon>
        <taxon>Caryophanaceae</taxon>
        <taxon>Planococcus</taxon>
    </lineage>
</organism>
<sequence length="194" mass="23396">MNETQQLSVWNMLQNAKAMQEALKMEWERTDYFQELYSDIRYYGYRYNDGSDPPGQSPATDTQALEILDAKQAYDLRIIKLKEKYSRWRAFLQTIDEQTAQLLENHFELGQEVTHRDLTFLFRSASRAWESMENAREKGAEEEVREEYQEMCRKFPELRRKSPRRHPYLIDGEIVQLTQMEYTMKQSREYYATK</sequence>
<accession>A0ABV9MGV5</accession>
<gene>
    <name evidence="1" type="ORF">ACFO5U_14550</name>
</gene>
<dbReference type="EMBL" id="JBHSGL010000015">
    <property type="protein sequence ID" value="MFC4714065.1"/>
    <property type="molecule type" value="Genomic_DNA"/>
</dbReference>
<protein>
    <recommendedName>
        <fullName evidence="3">DUF4125 family protein</fullName>
    </recommendedName>
</protein>
<name>A0ABV9MGV5_9BACL</name>
<evidence type="ECO:0000313" key="2">
    <source>
        <dbReference type="Proteomes" id="UP001595932"/>
    </source>
</evidence>
<evidence type="ECO:0000313" key="1">
    <source>
        <dbReference type="EMBL" id="MFC4714065.1"/>
    </source>
</evidence>
<dbReference type="Proteomes" id="UP001595932">
    <property type="component" value="Unassembled WGS sequence"/>
</dbReference>